<feature type="repeat" description="ANK" evidence="2">
    <location>
        <begin position="634"/>
        <end position="656"/>
    </location>
</feature>
<dbReference type="InterPro" id="IPR036034">
    <property type="entry name" value="PDZ_sf"/>
</dbReference>
<dbReference type="PANTHER" id="PTHR12651">
    <property type="entry name" value="26S PROTEASOME NON-ATPASE REGULATORY SUBUNIT 9"/>
    <property type="match status" value="1"/>
</dbReference>
<sequence>ARCVFPSPDDDMLLCLSLTGGPGFQPLKKPLHKMMETPANRHRMYYTNVNVKTNDGMALEALVSAAMVLASHKGGVGDVAFPAFLGALLFQLGVTRTDEPTALPVVLNKKSGTGTANITVPFLSAPNVEWPLLAKPGYSLGNFYRTDSKDCIDFRIESDVIPGLQRRTDDRHHQGHPGAHSYDPSAHIVVTRTLEDSSFNEEELLEWNGLEHTEFYRVLGPQRFERVSTLRNQAKKRQVHAMNESENRVRRRVDRVILFIEVSCDVWERAFLMPLKMNGSRRRVFPLAEIQTTDVVTGSSSSWLLPPKSPLHGATRPTSRASSSPPASSFDRMLMLRNMNVATLTEPSSLIATESEDSPSAESTISSNAESEDTVPIEPIKPVVESEPEPTAPPPIVETVTLSTLATTPFAQVLSVHAGSPAAHAGLCADDLLLQFGGITSDSPKCLLAIAELVQSHVNQAIPIEVLRAVTSNPTDDALSCNSHHGNGRGKDCWDLSPFKWPPEAPESPPKPMDQPETTQEQHVELLVIHNVLNDSLAHRLGLQDGDMLSKCGDLSTPQELTDLPTVSAYIQTHWRAAKNALPFELHRWMPQEQSYTVVSVVIPSPEDSEASLGCSLTSYKDATYDADTGADLYGDSPLHAAAASGATDVAVLLLESRFIRDVNLVNHAQLTPAHMAVDVNVLTALSDRFQADLVLIDNDGRMPLLYACLRQDVASVKFLCARQPELVDYADAHGDTALHLAAWHGFLDVVQALLPYLPSIALYTPNADGQTAYDLAQDDGVRQLLSESMALGRA</sequence>
<dbReference type="Gene3D" id="1.25.40.20">
    <property type="entry name" value="Ankyrin repeat-containing domain"/>
    <property type="match status" value="2"/>
</dbReference>
<dbReference type="Proteomes" id="UP001146120">
    <property type="component" value="Unassembled WGS sequence"/>
</dbReference>
<dbReference type="GO" id="GO:0005737">
    <property type="term" value="C:cytoplasm"/>
    <property type="evidence" value="ECO:0007669"/>
    <property type="project" value="TreeGrafter"/>
</dbReference>
<reference evidence="5" key="2">
    <citation type="journal article" date="2023" name="Microbiol Resour">
        <title>Decontamination and Annotation of the Draft Genome Sequence of the Oomycete Lagenidium giganteum ARSEF 373.</title>
        <authorList>
            <person name="Morgan W.R."/>
            <person name="Tartar A."/>
        </authorList>
    </citation>
    <scope>NUCLEOTIDE SEQUENCE</scope>
    <source>
        <strain evidence="5">ARSEF 373</strain>
    </source>
</reference>
<keyword evidence="6" id="KW-1185">Reference proteome</keyword>
<evidence type="ECO:0000313" key="6">
    <source>
        <dbReference type="Proteomes" id="UP001146120"/>
    </source>
</evidence>
<evidence type="ECO:0000256" key="2">
    <source>
        <dbReference type="PROSITE-ProRule" id="PRU00023"/>
    </source>
</evidence>
<dbReference type="GO" id="GO:0005634">
    <property type="term" value="C:nucleus"/>
    <property type="evidence" value="ECO:0007669"/>
    <property type="project" value="TreeGrafter"/>
</dbReference>
<dbReference type="InterPro" id="IPR041489">
    <property type="entry name" value="PDZ_6"/>
</dbReference>
<feature type="repeat" description="ANK" evidence="2">
    <location>
        <begin position="734"/>
        <end position="755"/>
    </location>
</feature>
<dbReference type="SUPFAM" id="SSF48403">
    <property type="entry name" value="Ankyrin repeat"/>
    <property type="match status" value="1"/>
</dbReference>
<name>A0AAV2ZE76_9STRA</name>
<dbReference type="SUPFAM" id="SSF50156">
    <property type="entry name" value="PDZ domain-like"/>
    <property type="match status" value="1"/>
</dbReference>
<feature type="region of interest" description="Disordered" evidence="3">
    <location>
        <begin position="481"/>
        <end position="519"/>
    </location>
</feature>
<comment type="caution">
    <text evidence="5">The sequence shown here is derived from an EMBL/GenBank/DDBJ whole genome shotgun (WGS) entry which is preliminary data.</text>
</comment>
<dbReference type="AlphaFoldDB" id="A0AAV2ZE76"/>
<evidence type="ECO:0000313" key="5">
    <source>
        <dbReference type="EMBL" id="DBA03597.1"/>
    </source>
</evidence>
<reference evidence="5" key="1">
    <citation type="submission" date="2022-11" db="EMBL/GenBank/DDBJ databases">
        <authorList>
            <person name="Morgan W.R."/>
            <person name="Tartar A."/>
        </authorList>
    </citation>
    <scope>NUCLEOTIDE SEQUENCE</scope>
    <source>
        <strain evidence="5">ARSEF 373</strain>
    </source>
</reference>
<proteinExistence type="inferred from homology"/>
<keyword evidence="2" id="KW-0040">ANK repeat</keyword>
<dbReference type="InterPro" id="IPR002110">
    <property type="entry name" value="Ankyrin_rpt"/>
</dbReference>
<dbReference type="InterPro" id="IPR036770">
    <property type="entry name" value="Ankyrin_rpt-contain_sf"/>
</dbReference>
<gene>
    <name evidence="5" type="ORF">N0F65_006776</name>
</gene>
<dbReference type="Pfam" id="PF17820">
    <property type="entry name" value="PDZ_6"/>
    <property type="match status" value="1"/>
</dbReference>
<protein>
    <recommendedName>
        <fullName evidence="4">PDZ domain-containing protein</fullName>
    </recommendedName>
</protein>
<feature type="region of interest" description="Disordered" evidence="3">
    <location>
        <begin position="298"/>
        <end position="329"/>
    </location>
</feature>
<feature type="non-terminal residue" evidence="5">
    <location>
        <position position="1"/>
    </location>
</feature>
<evidence type="ECO:0000256" key="3">
    <source>
        <dbReference type="SAM" id="MobiDB-lite"/>
    </source>
</evidence>
<feature type="domain" description="PDZ" evidence="4">
    <location>
        <begin position="413"/>
        <end position="468"/>
    </location>
</feature>
<dbReference type="GO" id="GO:0070682">
    <property type="term" value="P:proteasome regulatory particle assembly"/>
    <property type="evidence" value="ECO:0007669"/>
    <property type="project" value="InterPro"/>
</dbReference>
<dbReference type="PROSITE" id="PS50088">
    <property type="entry name" value="ANK_REPEAT"/>
    <property type="match status" value="2"/>
</dbReference>
<feature type="compositionally biased region" description="Low complexity" evidence="3">
    <location>
        <begin position="299"/>
        <end position="329"/>
    </location>
</feature>
<dbReference type="SMART" id="SM00248">
    <property type="entry name" value="ANK"/>
    <property type="match status" value="3"/>
</dbReference>
<dbReference type="PANTHER" id="PTHR12651:SF1">
    <property type="entry name" value="26S PROTEASOME NON-ATPASE REGULATORY SUBUNIT 9"/>
    <property type="match status" value="1"/>
</dbReference>
<evidence type="ECO:0000256" key="1">
    <source>
        <dbReference type="ARBA" id="ARBA00005256"/>
    </source>
</evidence>
<dbReference type="PROSITE" id="PS50297">
    <property type="entry name" value="ANK_REP_REGION"/>
    <property type="match status" value="2"/>
</dbReference>
<dbReference type="Gene3D" id="2.30.42.10">
    <property type="match status" value="1"/>
</dbReference>
<dbReference type="Pfam" id="PF00023">
    <property type="entry name" value="Ank"/>
    <property type="match status" value="1"/>
</dbReference>
<evidence type="ECO:0000259" key="4">
    <source>
        <dbReference type="Pfam" id="PF17820"/>
    </source>
</evidence>
<feature type="region of interest" description="Disordered" evidence="3">
    <location>
        <begin position="350"/>
        <end position="377"/>
    </location>
</feature>
<organism evidence="5 6">
    <name type="scientific">Lagenidium giganteum</name>
    <dbReference type="NCBI Taxonomy" id="4803"/>
    <lineage>
        <taxon>Eukaryota</taxon>
        <taxon>Sar</taxon>
        <taxon>Stramenopiles</taxon>
        <taxon>Oomycota</taxon>
        <taxon>Peronosporomycetes</taxon>
        <taxon>Pythiales</taxon>
        <taxon>Pythiaceae</taxon>
    </lineage>
</organism>
<dbReference type="InterPro" id="IPR035269">
    <property type="entry name" value="PSMD9"/>
</dbReference>
<feature type="compositionally biased region" description="Polar residues" evidence="3">
    <location>
        <begin position="360"/>
        <end position="369"/>
    </location>
</feature>
<feature type="compositionally biased region" description="Pro residues" evidence="3">
    <location>
        <begin position="500"/>
        <end position="513"/>
    </location>
</feature>
<dbReference type="Pfam" id="PF12796">
    <property type="entry name" value="Ank_2"/>
    <property type="match status" value="1"/>
</dbReference>
<dbReference type="EMBL" id="DAKRPA010000017">
    <property type="protein sequence ID" value="DBA03597.1"/>
    <property type="molecule type" value="Genomic_DNA"/>
</dbReference>
<comment type="similarity">
    <text evidence="1">Belongs to the proteasome subunit p27 family.</text>
</comment>
<accession>A0AAV2ZE76</accession>